<evidence type="ECO:0000313" key="2">
    <source>
        <dbReference type="Proteomes" id="UP000019471"/>
    </source>
</evidence>
<name>W9WXV1_9EURO</name>
<dbReference type="EMBL" id="AMGX01000010">
    <property type="protein sequence ID" value="EXJ69860.1"/>
    <property type="molecule type" value="Genomic_DNA"/>
</dbReference>
<keyword evidence="2" id="KW-1185">Reference proteome</keyword>
<dbReference type="Proteomes" id="UP000019471">
    <property type="component" value="Unassembled WGS sequence"/>
</dbReference>
<sequence length="101" mass="11597">MSVKDVAAFEKMGIISTSELTPGPSVVETWSDNRIGTPLCTEQRTIVEGKKYLVDDKELQDLPAPKNTPLQWRECREELLRNARYPERYDEGPTVFHVVFE</sequence>
<dbReference type="RefSeq" id="XP_007745712.1">
    <property type="nucleotide sequence ID" value="XM_007747522.1"/>
</dbReference>
<comment type="caution">
    <text evidence="1">The sequence shown here is derived from an EMBL/GenBank/DDBJ whole genome shotgun (WGS) entry which is preliminary data.</text>
</comment>
<accession>W9WXV1</accession>
<proteinExistence type="predicted"/>
<gene>
    <name evidence="1" type="ORF">A1O5_06932</name>
</gene>
<organism evidence="1 2">
    <name type="scientific">Cladophialophora psammophila CBS 110553</name>
    <dbReference type="NCBI Taxonomy" id="1182543"/>
    <lineage>
        <taxon>Eukaryota</taxon>
        <taxon>Fungi</taxon>
        <taxon>Dikarya</taxon>
        <taxon>Ascomycota</taxon>
        <taxon>Pezizomycotina</taxon>
        <taxon>Eurotiomycetes</taxon>
        <taxon>Chaetothyriomycetidae</taxon>
        <taxon>Chaetothyriales</taxon>
        <taxon>Herpotrichiellaceae</taxon>
        <taxon>Cladophialophora</taxon>
    </lineage>
</organism>
<dbReference type="HOGENOM" id="CLU_2291400_0_0_1"/>
<evidence type="ECO:0000313" key="1">
    <source>
        <dbReference type="EMBL" id="EXJ69860.1"/>
    </source>
</evidence>
<dbReference type="AlphaFoldDB" id="W9WXV1"/>
<dbReference type="GeneID" id="19191639"/>
<protein>
    <submittedName>
        <fullName evidence="1">Uncharacterized protein</fullName>
    </submittedName>
</protein>
<reference evidence="1 2" key="1">
    <citation type="submission" date="2013-03" db="EMBL/GenBank/DDBJ databases">
        <title>The Genome Sequence of Cladophialophora psammophila CBS 110553.</title>
        <authorList>
            <consortium name="The Broad Institute Genomics Platform"/>
            <person name="Cuomo C."/>
            <person name="de Hoog S."/>
            <person name="Gorbushina A."/>
            <person name="Walker B."/>
            <person name="Young S.K."/>
            <person name="Zeng Q."/>
            <person name="Gargeya S."/>
            <person name="Fitzgerald M."/>
            <person name="Haas B."/>
            <person name="Abouelleil A."/>
            <person name="Allen A.W."/>
            <person name="Alvarado L."/>
            <person name="Arachchi H.M."/>
            <person name="Berlin A.M."/>
            <person name="Chapman S.B."/>
            <person name="Gainer-Dewar J."/>
            <person name="Goldberg J."/>
            <person name="Griggs A."/>
            <person name="Gujja S."/>
            <person name="Hansen M."/>
            <person name="Howarth C."/>
            <person name="Imamovic A."/>
            <person name="Ireland A."/>
            <person name="Larimer J."/>
            <person name="McCowan C."/>
            <person name="Murphy C."/>
            <person name="Pearson M."/>
            <person name="Poon T.W."/>
            <person name="Priest M."/>
            <person name="Roberts A."/>
            <person name="Saif S."/>
            <person name="Shea T."/>
            <person name="Sisk P."/>
            <person name="Sykes S."/>
            <person name="Wortman J."/>
            <person name="Nusbaum C."/>
            <person name="Birren B."/>
        </authorList>
    </citation>
    <scope>NUCLEOTIDE SEQUENCE [LARGE SCALE GENOMIC DNA]</scope>
    <source>
        <strain evidence="1 2">CBS 110553</strain>
    </source>
</reference>